<dbReference type="EMBL" id="SLXF01000006">
    <property type="protein sequence ID" value="TCP06598.1"/>
    <property type="molecule type" value="Genomic_DNA"/>
</dbReference>
<dbReference type="AlphaFoldDB" id="A0AA46DDA5"/>
<reference evidence="1 2" key="1">
    <citation type="submission" date="2019-03" db="EMBL/GenBank/DDBJ databases">
        <title>Genomic Encyclopedia of Type Strains, Phase IV (KMG-IV): sequencing the most valuable type-strain genomes for metagenomic binning, comparative biology and taxonomic classification.</title>
        <authorList>
            <person name="Goeker M."/>
        </authorList>
    </citation>
    <scope>NUCLEOTIDE SEQUENCE [LARGE SCALE GENOMIC DNA]</scope>
    <source>
        <strain evidence="1 2">DSM 15264</strain>
    </source>
</reference>
<evidence type="ECO:0000313" key="2">
    <source>
        <dbReference type="Proteomes" id="UP000294772"/>
    </source>
</evidence>
<gene>
    <name evidence="1" type="ORF">EV676_10681</name>
</gene>
<sequence>MDFVTHPETELMVATITHVGRRWMLMLYDGQGDHVGTEWHPSRDAARDGMRRHMHALGLTETGDEP</sequence>
<name>A0AA46DDA5_9BURK</name>
<dbReference type="Proteomes" id="UP000294772">
    <property type="component" value="Unassembled WGS sequence"/>
</dbReference>
<proteinExistence type="predicted"/>
<evidence type="ECO:0000313" key="1">
    <source>
        <dbReference type="EMBL" id="TCP06598.1"/>
    </source>
</evidence>
<accession>A0AA46DDA5</accession>
<comment type="caution">
    <text evidence="1">The sequence shown here is derived from an EMBL/GenBank/DDBJ whole genome shotgun (WGS) entry which is preliminary data.</text>
</comment>
<dbReference type="RefSeq" id="WP_132765435.1">
    <property type="nucleotide sequence ID" value="NZ_CP110416.1"/>
</dbReference>
<protein>
    <submittedName>
        <fullName evidence="1">Uncharacterized protein</fullName>
    </submittedName>
</protein>
<organism evidence="1 2">
    <name type="scientific">Caldimonas thermodepolymerans</name>
    <dbReference type="NCBI Taxonomy" id="215580"/>
    <lineage>
        <taxon>Bacteria</taxon>
        <taxon>Pseudomonadati</taxon>
        <taxon>Pseudomonadota</taxon>
        <taxon>Betaproteobacteria</taxon>
        <taxon>Burkholderiales</taxon>
        <taxon>Sphaerotilaceae</taxon>
        <taxon>Caldimonas</taxon>
    </lineage>
</organism>